<feature type="domain" description="EGF-like" evidence="9">
    <location>
        <begin position="1754"/>
        <end position="1792"/>
    </location>
</feature>
<evidence type="ECO:0000256" key="6">
    <source>
        <dbReference type="PROSITE-ProRule" id="PRU00076"/>
    </source>
</evidence>
<dbReference type="Pfam" id="PF12947">
    <property type="entry name" value="EGF_3"/>
    <property type="match status" value="1"/>
</dbReference>
<evidence type="ECO:0000259" key="9">
    <source>
        <dbReference type="PROSITE" id="PS50026"/>
    </source>
</evidence>
<evidence type="ECO:0000256" key="8">
    <source>
        <dbReference type="SAM" id="Phobius"/>
    </source>
</evidence>
<dbReference type="InterPro" id="IPR011641">
    <property type="entry name" value="Tyr-kin_ephrin_A/B_rcpt-like"/>
</dbReference>
<feature type="disulfide bond" evidence="6">
    <location>
        <begin position="326"/>
        <end position="335"/>
    </location>
</feature>
<feature type="domain" description="EGF-like" evidence="9">
    <location>
        <begin position="338"/>
        <end position="374"/>
    </location>
</feature>
<feature type="domain" description="HYR" evidence="10">
    <location>
        <begin position="589"/>
        <end position="667"/>
    </location>
</feature>
<keyword evidence="5" id="KW-0325">Glycoprotein</keyword>
<feature type="transmembrane region" description="Helical" evidence="8">
    <location>
        <begin position="1840"/>
        <end position="1866"/>
    </location>
</feature>
<accession>A0ABD0J242</accession>
<feature type="domain" description="Sushi" evidence="11">
    <location>
        <begin position="668"/>
        <end position="740"/>
    </location>
</feature>
<dbReference type="InterPro" id="IPR024731">
    <property type="entry name" value="NELL2-like_EGF"/>
</dbReference>
<dbReference type="InterPro" id="IPR009030">
    <property type="entry name" value="Growth_fac_rcpt_cys_sf"/>
</dbReference>
<organism evidence="13 14">
    <name type="scientific">Batillaria attramentaria</name>
    <dbReference type="NCBI Taxonomy" id="370345"/>
    <lineage>
        <taxon>Eukaryota</taxon>
        <taxon>Metazoa</taxon>
        <taxon>Spiralia</taxon>
        <taxon>Lophotrochozoa</taxon>
        <taxon>Mollusca</taxon>
        <taxon>Gastropoda</taxon>
        <taxon>Caenogastropoda</taxon>
        <taxon>Sorbeoconcha</taxon>
        <taxon>Cerithioidea</taxon>
        <taxon>Batillariidae</taxon>
        <taxon>Batillaria</taxon>
    </lineage>
</organism>
<feature type="domain" description="EGF-like" evidence="9">
    <location>
        <begin position="259"/>
        <end position="296"/>
    </location>
</feature>
<protein>
    <submittedName>
        <fullName evidence="13">Uncharacterized protein</fullName>
    </submittedName>
</protein>
<feature type="disulfide bond" evidence="6">
    <location>
        <begin position="247"/>
        <end position="256"/>
    </location>
</feature>
<dbReference type="Proteomes" id="UP001519460">
    <property type="component" value="Unassembled WGS sequence"/>
</dbReference>
<dbReference type="PANTHER" id="PTHR24046:SF5">
    <property type="entry name" value="EGF-LIKE DOMAIN-CONTAINING PROTEIN"/>
    <property type="match status" value="1"/>
</dbReference>
<dbReference type="SMART" id="SM00179">
    <property type="entry name" value="EGF_CA"/>
    <property type="match status" value="6"/>
</dbReference>
<keyword evidence="3" id="KW-0677">Repeat</keyword>
<evidence type="ECO:0000256" key="4">
    <source>
        <dbReference type="ARBA" id="ARBA00023157"/>
    </source>
</evidence>
<sequence length="1943" mass="213922">TVCQFEAHFGFDLNNSVAFAFEGSNVSHAECLAMCERLGCTEVLYDNSSETCRIVHPSNRASVTYGSSIFYYRVCTPVEEAYWTPWYDSFYPGNGSTSGDDESLFSLRDLYGLDICGGSEPVDAQCQTVLGQQPPTDFLAIDCQPTQGLFCRNSDQPDGQCENYEIRFKCLSTRGNLCETNIDDCQNNPCSAPGTKNCTDMVNGFECECHPGYTGQYCENIQQNCHNDTCSNGAQCSNLFNDFRCSCLPNTFGKTCSNAPSICSNANPCLHGATCTESAGTPKCDCTYEYTGDGCEILRDFCSTTHPVCQNGGTCKKDGTTLSCDCPDGFTGKFCDINTDECIGNSCPPTSTCYDMVNQYFCRCPVGKAGASCEKDVDREFDLLFTHPEKDNMAALGYPLRLSGDGFSITINPNSLNGKEELIRLDEKGMTISLDGRPRLLDTSVEFNPDGEWHYIVLSWNKTTGRFSFFVDTIRIPIDNYNKGADLDMYVWMVLGCRYDIATETCTEGAGFNGYISQVSLYNRELLFKNELTLLGNVKPFYVFPDAVMTWGEFLLYPGVSRVYPSQADASCPKGFTGFPGCTTPVAGKELVTLDEGACPHDIIKYSDKRVTQITWTEPTFKGGASKVTSSLSSGSVFLWGKYPVVIEAQNPDGNKALCSFDIYVQYRQCPTPKTPRNADQVFCANFNDEGNRDYKQCSLNCRQNYQVVVPAPNLHTCGPVGSWDPPNRYLPYTLPHCGASSVPKRRVVVVIVYHVASTECNKIREDLEEQIVLKLRAQTLLWTPPLCKQTDCSDITPVINCTLGTPVGRRKRQASTSPTDVDVTLTFDDAPIMLTSVSDPSVTRSPEDLMQALVLSGTDFDFSSRIADSTPDPNGLEVRVELLCQAPFALIDEQCVECSPGSYYNETSRLCMLCPVGQYQNLGGKMTCIPCTTGTTTETEGSTSSQDCKRVCAEGQYYDSNGIDDCAYCPIGFYQSQPGLFYCFPCPVDKTTRQPGATSEAVCYNACPPGQELTEDGGCTECPIGFYKPSSETLCGPCDIGLVTNFTGADSQDDCNVADNQPGYYRQRPDETQFAPCPIGTYQPDKWRYDCISCGGDRYRTDRMAAERVGTEDQCKPCDVGFYRTGDNPYSSCALCPNNTRTLTTGSITVADCDIYKCPAGQRPTSNQEECEDCPRGTYQPLNDQTGCIQCPGAKQDTRTAGSKFSTDCETYCDPGYEKASNGSCFKCPIGFYKDNTIDNFHTCTRCTDVRYVTPFEGATSDTQCTILDCKAGTRINGIECEICPQGTYQEENYKTFCIPCPGNNSTRYNGTTKAGDCESFCPDGYEKPTPISSCEICQRGYYKNNVNNVFMDCTLCPPEYVTPNLGATTVGQCNVRNCTPGQYISGSDCKLCGYGYYQPDWWQTSCVKCDTDRTTQRIGAVNKSECILSCPPGKENKPDTDICTLCEQGFYKTVEAAISCTPCDAGYTTRINGSTDKSDCDLRACNPGFYAKEAAPDGCTACEFGTYQPSKWTESCIPCPTGYTTYQRGANSSDLCFLNCPAGKQYNPETDKCETCPIGYYNDDIDPARYTCLMCPETFITPNAGAVSERDCNIKNCSLPGQYRNVVENLCEECPRGKWQDRKWRNQCNDCPFGTTTRYTGTASELECLEDCPSGRELRGASCELCPKGKYRNREDSWECQPCPDGLTTATDAGAVSKDECSVSTCAAGTFFNTEEERCDPCQENTYQNASAQFTCRPCPAYTATKGVGKTSVDDCEANDCDTNAQCTSAPVGVRCKCNEGFIGDGRTCQHMCDVEGYCQNSKRCDRRRNRCECKDNYVGDRCDNRAAAQAGLGEKDIIIVSVVTALAFLLFLIIIIVCCCVWARRRQRSKVPFAPVESDERASIATRMSTRGYDDFGIYGTKTGPLPTGQRMMLPAQPQQMYENPTYIVNEDKDPAVYQA</sequence>
<dbReference type="PROSITE" id="PS50825">
    <property type="entry name" value="HYR"/>
    <property type="match status" value="1"/>
</dbReference>
<dbReference type="Pfam" id="PF00008">
    <property type="entry name" value="EGF"/>
    <property type="match status" value="1"/>
</dbReference>
<dbReference type="SUPFAM" id="SSF49899">
    <property type="entry name" value="Concanavalin A-like lectins/glucanases"/>
    <property type="match status" value="1"/>
</dbReference>
<dbReference type="PROSITE" id="PS00022">
    <property type="entry name" value="EGF_1"/>
    <property type="match status" value="6"/>
</dbReference>
<dbReference type="SUPFAM" id="SSF57196">
    <property type="entry name" value="EGF/Laminin"/>
    <property type="match status" value="3"/>
</dbReference>
<feature type="domain" description="Apple" evidence="12">
    <location>
        <begin position="3"/>
        <end position="75"/>
    </location>
</feature>
<evidence type="ECO:0000259" key="12">
    <source>
        <dbReference type="PROSITE" id="PS50948"/>
    </source>
</evidence>
<evidence type="ECO:0000313" key="13">
    <source>
        <dbReference type="EMBL" id="KAK7452812.1"/>
    </source>
</evidence>
<gene>
    <name evidence="13" type="ORF">BaRGS_00039696</name>
</gene>
<dbReference type="PANTHER" id="PTHR24046">
    <property type="entry name" value="SIGNAL PEPTIDE, CUB AND EGF-LIKE DOMAIN-CONTAINING"/>
    <property type="match status" value="1"/>
</dbReference>
<keyword evidence="8" id="KW-1133">Transmembrane helix</keyword>
<dbReference type="Gene3D" id="2.10.25.10">
    <property type="entry name" value="Laminin"/>
    <property type="match status" value="6"/>
</dbReference>
<dbReference type="InterPro" id="IPR000152">
    <property type="entry name" value="EGF-type_Asp/Asn_hydroxyl_site"/>
</dbReference>
<dbReference type="InterPro" id="IPR000742">
    <property type="entry name" value="EGF"/>
</dbReference>
<dbReference type="EMBL" id="JACVVK020000714">
    <property type="protein sequence ID" value="KAK7452812.1"/>
    <property type="molecule type" value="Genomic_DNA"/>
</dbReference>
<dbReference type="PROSITE" id="PS01187">
    <property type="entry name" value="EGF_CA"/>
    <property type="match status" value="2"/>
</dbReference>
<comment type="caution">
    <text evidence="6">Lacks conserved residue(s) required for the propagation of feature annotation.</text>
</comment>
<dbReference type="Gene3D" id="2.60.120.200">
    <property type="match status" value="1"/>
</dbReference>
<evidence type="ECO:0000256" key="2">
    <source>
        <dbReference type="ARBA" id="ARBA00022729"/>
    </source>
</evidence>
<evidence type="ECO:0000256" key="1">
    <source>
        <dbReference type="ARBA" id="ARBA00022536"/>
    </source>
</evidence>
<dbReference type="PROSITE" id="PS50026">
    <property type="entry name" value="EGF_3"/>
    <property type="match status" value="6"/>
</dbReference>
<dbReference type="CDD" id="cd00054">
    <property type="entry name" value="EGF_CA"/>
    <property type="match status" value="4"/>
</dbReference>
<dbReference type="InterPro" id="IPR000436">
    <property type="entry name" value="Sushi_SCR_CCP_dom"/>
</dbReference>
<keyword evidence="1 6" id="KW-0245">EGF-like domain</keyword>
<keyword evidence="4 6" id="KW-1015">Disulfide bond</keyword>
<reference evidence="13 14" key="1">
    <citation type="journal article" date="2023" name="Sci. Data">
        <title>Genome assembly of the Korean intertidal mud-creeper Batillaria attramentaria.</title>
        <authorList>
            <person name="Patra A.K."/>
            <person name="Ho P.T."/>
            <person name="Jun S."/>
            <person name="Lee S.J."/>
            <person name="Kim Y."/>
            <person name="Won Y.J."/>
        </authorList>
    </citation>
    <scope>NUCLEOTIDE SEQUENCE [LARGE SCALE GENOMIC DNA]</scope>
    <source>
        <strain evidence="13">Wonlab-2016</strain>
    </source>
</reference>
<feature type="disulfide bond" evidence="6">
    <location>
        <begin position="190"/>
        <end position="207"/>
    </location>
</feature>
<keyword evidence="14" id="KW-1185">Reference proteome</keyword>
<dbReference type="FunFam" id="2.10.25.10:FF:000118">
    <property type="entry name" value="protein delta homolog 2"/>
    <property type="match status" value="1"/>
</dbReference>
<keyword evidence="8" id="KW-0812">Transmembrane</keyword>
<dbReference type="InterPro" id="IPR003609">
    <property type="entry name" value="Pan_app"/>
</dbReference>
<keyword evidence="2" id="KW-0732">Signal</keyword>
<dbReference type="Gene3D" id="2.10.50.10">
    <property type="entry name" value="Tumor Necrosis Factor Receptor, subunit A, domain 2"/>
    <property type="match status" value="14"/>
</dbReference>
<evidence type="ECO:0000256" key="3">
    <source>
        <dbReference type="ARBA" id="ARBA00022737"/>
    </source>
</evidence>
<evidence type="ECO:0000256" key="7">
    <source>
        <dbReference type="PROSITE-ProRule" id="PRU00302"/>
    </source>
</evidence>
<proteinExistence type="predicted"/>
<dbReference type="InterPro" id="IPR001881">
    <property type="entry name" value="EGF-like_Ca-bd_dom"/>
</dbReference>
<feature type="disulfide bond" evidence="6">
    <location>
        <begin position="364"/>
        <end position="373"/>
    </location>
</feature>
<dbReference type="InterPro" id="IPR018097">
    <property type="entry name" value="EGF_Ca-bd_CS"/>
</dbReference>
<feature type="disulfide bond" evidence="6">
    <location>
        <begin position="209"/>
        <end position="218"/>
    </location>
</feature>
<dbReference type="SMART" id="SM00181">
    <property type="entry name" value="EGF"/>
    <property type="match status" value="12"/>
</dbReference>
<evidence type="ECO:0000259" key="11">
    <source>
        <dbReference type="PROSITE" id="PS50923"/>
    </source>
</evidence>
<feature type="domain" description="EGF-like" evidence="9">
    <location>
        <begin position="181"/>
        <end position="219"/>
    </location>
</feature>
<name>A0ABD0J242_9CAEN</name>
<feature type="non-terminal residue" evidence="13">
    <location>
        <position position="1"/>
    </location>
</feature>
<feature type="domain" description="EGF-like" evidence="9">
    <location>
        <begin position="298"/>
        <end position="336"/>
    </location>
</feature>
<comment type="caution">
    <text evidence="13">The sequence shown here is derived from an EMBL/GenBank/DDBJ whole genome shotgun (WGS) entry which is preliminary data.</text>
</comment>
<feature type="disulfide bond" evidence="6">
    <location>
        <begin position="286"/>
        <end position="295"/>
    </location>
</feature>
<dbReference type="InterPro" id="IPR003410">
    <property type="entry name" value="HYR_dom"/>
</dbReference>
<dbReference type="PROSITE" id="PS01186">
    <property type="entry name" value="EGF_2"/>
    <property type="match status" value="3"/>
</dbReference>
<keyword evidence="8" id="KW-0472">Membrane</keyword>
<dbReference type="SMART" id="SM01411">
    <property type="entry name" value="Ephrin_rec_like"/>
    <property type="match status" value="16"/>
</dbReference>
<evidence type="ECO:0000256" key="5">
    <source>
        <dbReference type="ARBA" id="ARBA00023180"/>
    </source>
</evidence>
<dbReference type="InterPro" id="IPR013320">
    <property type="entry name" value="ConA-like_dom_sf"/>
</dbReference>
<dbReference type="PROSITE" id="PS50948">
    <property type="entry name" value="PAN"/>
    <property type="match status" value="1"/>
</dbReference>
<feature type="domain" description="EGF-like" evidence="9">
    <location>
        <begin position="221"/>
        <end position="257"/>
    </location>
</feature>
<dbReference type="PROSITE" id="PS00010">
    <property type="entry name" value="ASX_HYDROXYL"/>
    <property type="match status" value="3"/>
</dbReference>
<evidence type="ECO:0000313" key="14">
    <source>
        <dbReference type="Proteomes" id="UP001519460"/>
    </source>
</evidence>
<dbReference type="FunFam" id="2.10.25.10:FF:000004">
    <property type="entry name" value="Neurogenic locus notch 1"/>
    <property type="match status" value="1"/>
</dbReference>
<keyword evidence="7" id="KW-0768">Sushi</keyword>
<dbReference type="SUPFAM" id="SSF57184">
    <property type="entry name" value="Growth factor receptor domain"/>
    <property type="match status" value="7"/>
</dbReference>
<evidence type="ECO:0000259" key="10">
    <source>
        <dbReference type="PROSITE" id="PS50825"/>
    </source>
</evidence>
<dbReference type="PROSITE" id="PS50923">
    <property type="entry name" value="SUSHI"/>
    <property type="match status" value="1"/>
</dbReference>
<dbReference type="InterPro" id="IPR052071">
    <property type="entry name" value="SCUB_EGF-like_domain"/>
</dbReference>
<dbReference type="Pfam" id="PF07699">
    <property type="entry name" value="Ephrin_rec_like"/>
    <property type="match status" value="14"/>
</dbReference>